<reference evidence="4" key="1">
    <citation type="submission" date="2023-03" db="EMBL/GenBank/DDBJ databases">
        <authorList>
            <person name="Steffen K."/>
            <person name="Cardenas P."/>
        </authorList>
    </citation>
    <scope>NUCLEOTIDE SEQUENCE</scope>
</reference>
<dbReference type="Gene3D" id="3.40.50.720">
    <property type="entry name" value="NAD(P)-binding Rossmann-like Domain"/>
    <property type="match status" value="2"/>
</dbReference>
<gene>
    <name evidence="4" type="ORF">GBAR_LOCUS25403</name>
</gene>
<dbReference type="InterPro" id="IPR036291">
    <property type="entry name" value="NAD(P)-bd_dom_sf"/>
</dbReference>
<evidence type="ECO:0000259" key="3">
    <source>
        <dbReference type="Pfam" id="PF02826"/>
    </source>
</evidence>
<name>A0AA35TDH9_GEOBA</name>
<keyword evidence="2" id="KW-0520">NAD</keyword>
<evidence type="ECO:0000313" key="4">
    <source>
        <dbReference type="EMBL" id="CAI8045959.1"/>
    </source>
</evidence>
<dbReference type="SUPFAM" id="SSF51735">
    <property type="entry name" value="NAD(P)-binding Rossmann-fold domains"/>
    <property type="match status" value="1"/>
</dbReference>
<dbReference type="CDD" id="cd05300">
    <property type="entry name" value="2-Hacid_dh_1"/>
    <property type="match status" value="1"/>
</dbReference>
<keyword evidence="5" id="KW-1185">Reference proteome</keyword>
<dbReference type="AlphaFoldDB" id="A0AA35TDH9"/>
<dbReference type="PANTHER" id="PTHR43333:SF1">
    <property type="entry name" value="D-ISOMER SPECIFIC 2-HYDROXYACID DEHYDROGENASE NAD-BINDING DOMAIN-CONTAINING PROTEIN"/>
    <property type="match status" value="1"/>
</dbReference>
<evidence type="ECO:0000256" key="2">
    <source>
        <dbReference type="ARBA" id="ARBA00023027"/>
    </source>
</evidence>
<feature type="domain" description="D-isomer specific 2-hydroxyacid dehydrogenase NAD-binding" evidence="3">
    <location>
        <begin position="103"/>
        <end position="277"/>
    </location>
</feature>
<keyword evidence="1" id="KW-0560">Oxidoreductase</keyword>
<evidence type="ECO:0000256" key="1">
    <source>
        <dbReference type="ARBA" id="ARBA00023002"/>
    </source>
</evidence>
<dbReference type="Pfam" id="PF02826">
    <property type="entry name" value="2-Hacid_dh_C"/>
    <property type="match status" value="1"/>
</dbReference>
<protein>
    <submittedName>
        <fullName evidence="4">Glyoxylate reductase</fullName>
    </submittedName>
</protein>
<dbReference type="GO" id="GO:0016491">
    <property type="term" value="F:oxidoreductase activity"/>
    <property type="evidence" value="ECO:0007669"/>
    <property type="project" value="UniProtKB-KW"/>
</dbReference>
<dbReference type="EMBL" id="CASHTH010003516">
    <property type="protein sequence ID" value="CAI8045959.1"/>
    <property type="molecule type" value="Genomic_DNA"/>
</dbReference>
<organism evidence="4 5">
    <name type="scientific">Geodia barretti</name>
    <name type="common">Barrett's horny sponge</name>
    <dbReference type="NCBI Taxonomy" id="519541"/>
    <lineage>
        <taxon>Eukaryota</taxon>
        <taxon>Metazoa</taxon>
        <taxon>Porifera</taxon>
        <taxon>Demospongiae</taxon>
        <taxon>Heteroscleromorpha</taxon>
        <taxon>Tetractinellida</taxon>
        <taxon>Astrophorina</taxon>
        <taxon>Geodiidae</taxon>
        <taxon>Geodia</taxon>
    </lineage>
</organism>
<dbReference type="GO" id="GO:0051287">
    <property type="term" value="F:NAD binding"/>
    <property type="evidence" value="ECO:0007669"/>
    <property type="project" value="InterPro"/>
</dbReference>
<proteinExistence type="predicted"/>
<comment type="caution">
    <text evidence="4">The sequence shown here is derived from an EMBL/GenBank/DDBJ whole genome shotgun (WGS) entry which is preliminary data.</text>
</comment>
<accession>A0AA35TDH9</accession>
<dbReference type="InterPro" id="IPR006140">
    <property type="entry name" value="D-isomer_DH_NAD-bd"/>
</dbReference>
<dbReference type="SUPFAM" id="SSF52283">
    <property type="entry name" value="Formate/glycerate dehydrogenase catalytic domain-like"/>
    <property type="match status" value="1"/>
</dbReference>
<evidence type="ECO:0000313" key="5">
    <source>
        <dbReference type="Proteomes" id="UP001174909"/>
    </source>
</evidence>
<dbReference type="Proteomes" id="UP001174909">
    <property type="component" value="Unassembled WGS sequence"/>
</dbReference>
<sequence>MKILINTDITAEQQQQIESVSDDLSLVRPQNSEEALREIVDTDIVLGGFNRSLFASAKQLKWIQVLSAGVDGALFPEFVRSDVILTSAKGFVGPHLADQTWALLLGLLRGIGRSVRERTWDNRMSIRLATWELSEQTLGIVGLGGTGIDVARRAQGFDMRVIAVDPETVEAPSFVHEVWKMDRFHDLLAASDIVSICAPLTPETHGMFDDAAFEQMKSHALLINVTRGKIVDGPALLRAVTSGSIGGAGLDVTPEEPLPADSPLWDLPNVIITPHVAGGSPIRLDRSIGLFCDNLERLLIGKPLLSVIDKEKGY</sequence>
<dbReference type="PANTHER" id="PTHR43333">
    <property type="entry name" value="2-HACID_DH_C DOMAIN-CONTAINING PROTEIN"/>
    <property type="match status" value="1"/>
</dbReference>